<dbReference type="InterPro" id="IPR056924">
    <property type="entry name" value="SH3_Tf2-1"/>
</dbReference>
<dbReference type="SMART" id="SM00298">
    <property type="entry name" value="CHROMO"/>
    <property type="match status" value="1"/>
</dbReference>
<dbReference type="AlphaFoldDB" id="A0A8C5QYT9"/>
<dbReference type="InterPro" id="IPR023780">
    <property type="entry name" value="Chromo_domain"/>
</dbReference>
<dbReference type="PANTHER" id="PTHR46148:SF52">
    <property type="entry name" value="OS04G0603800 PROTEIN"/>
    <property type="match status" value="1"/>
</dbReference>
<protein>
    <recommendedName>
        <fullName evidence="2">Chromo domain-containing protein</fullName>
    </recommendedName>
</protein>
<name>A0A8C5QYT9_9ANUR</name>
<dbReference type="Ensembl" id="ENSLLET00000046476.1">
    <property type="protein sequence ID" value="ENSLLEP00000044685.1"/>
    <property type="gene ID" value="ENSLLEG00000028375.1"/>
</dbReference>
<evidence type="ECO:0000313" key="3">
    <source>
        <dbReference type="Ensembl" id="ENSLLEP00000044685.1"/>
    </source>
</evidence>
<evidence type="ECO:0000256" key="1">
    <source>
        <dbReference type="ARBA" id="ARBA00004123"/>
    </source>
</evidence>
<reference evidence="3" key="1">
    <citation type="submission" date="2025-08" db="UniProtKB">
        <authorList>
            <consortium name="Ensembl"/>
        </authorList>
    </citation>
    <scope>IDENTIFICATION</scope>
</reference>
<dbReference type="PROSITE" id="PS50013">
    <property type="entry name" value="CHROMO_2"/>
    <property type="match status" value="1"/>
</dbReference>
<dbReference type="OrthoDB" id="5376140at2759"/>
<dbReference type="Pfam" id="PF24626">
    <property type="entry name" value="SH3_Tf2-1"/>
    <property type="match status" value="1"/>
</dbReference>
<feature type="domain" description="Chromo" evidence="2">
    <location>
        <begin position="143"/>
        <end position="192"/>
    </location>
</feature>
<dbReference type="Pfam" id="PF00385">
    <property type="entry name" value="Chromo"/>
    <property type="match status" value="1"/>
</dbReference>
<keyword evidence="4" id="KW-1185">Reference proteome</keyword>
<reference evidence="3" key="2">
    <citation type="submission" date="2025-09" db="UniProtKB">
        <authorList>
            <consortium name="Ensembl"/>
        </authorList>
    </citation>
    <scope>IDENTIFICATION</scope>
</reference>
<sequence>MHPTIFPSSFSPQNIPALEEHLANLRVIWEKTKVNLESASLIQKRSADRKRRPPPVYHVGDRVWLSTCHIRLKVPSMKFAPRFIGPYTILRRINPVSYALRLPVSLRIPNSFHVSLLKPLSWNRFTRPDSPPPPVVVDGTPEYEIESILDSRRLRRQLQYLVHWSGYGPADRTWVASRDVHAPRLVAAFHRRFPRSTGSWPPGGRPSRWGCCHASPALAGPALLLAAPGSASPSPPSLRCMRAPPSFPRYLSRRRDVTAPHVTSMDQSASRALDLNLLSPFLSALSWF</sequence>
<dbReference type="Gene3D" id="2.40.50.40">
    <property type="match status" value="1"/>
</dbReference>
<evidence type="ECO:0000259" key="2">
    <source>
        <dbReference type="PROSITE" id="PS50013"/>
    </source>
</evidence>
<dbReference type="SUPFAM" id="SSF54160">
    <property type="entry name" value="Chromo domain-like"/>
    <property type="match status" value="1"/>
</dbReference>
<accession>A0A8C5QYT9</accession>
<dbReference type="InterPro" id="IPR000953">
    <property type="entry name" value="Chromo/chromo_shadow_dom"/>
</dbReference>
<proteinExistence type="predicted"/>
<dbReference type="Proteomes" id="UP000694569">
    <property type="component" value="Unplaced"/>
</dbReference>
<comment type="subcellular location">
    <subcellularLocation>
        <location evidence="1">Nucleus</location>
    </subcellularLocation>
</comment>
<dbReference type="InterPro" id="IPR016197">
    <property type="entry name" value="Chromo-like_dom_sf"/>
</dbReference>
<dbReference type="GO" id="GO:0005634">
    <property type="term" value="C:nucleus"/>
    <property type="evidence" value="ECO:0007669"/>
    <property type="project" value="UniProtKB-SubCell"/>
</dbReference>
<organism evidence="3 4">
    <name type="scientific">Leptobrachium leishanense</name>
    <name type="common">Leishan spiny toad</name>
    <dbReference type="NCBI Taxonomy" id="445787"/>
    <lineage>
        <taxon>Eukaryota</taxon>
        <taxon>Metazoa</taxon>
        <taxon>Chordata</taxon>
        <taxon>Craniata</taxon>
        <taxon>Vertebrata</taxon>
        <taxon>Euteleostomi</taxon>
        <taxon>Amphibia</taxon>
        <taxon>Batrachia</taxon>
        <taxon>Anura</taxon>
        <taxon>Pelobatoidea</taxon>
        <taxon>Megophryidae</taxon>
        <taxon>Leptobrachium</taxon>
    </lineage>
</organism>
<dbReference type="GeneTree" id="ENSGT00960000189474"/>
<evidence type="ECO:0000313" key="4">
    <source>
        <dbReference type="Proteomes" id="UP000694569"/>
    </source>
</evidence>
<dbReference type="PANTHER" id="PTHR46148">
    <property type="entry name" value="CHROMO DOMAIN-CONTAINING PROTEIN"/>
    <property type="match status" value="1"/>
</dbReference>